<organism evidence="3 4">
    <name type="scientific">Paenibacillus solisilvae</name>
    <dbReference type="NCBI Taxonomy" id="2486751"/>
    <lineage>
        <taxon>Bacteria</taxon>
        <taxon>Bacillati</taxon>
        <taxon>Bacillota</taxon>
        <taxon>Bacilli</taxon>
        <taxon>Bacillales</taxon>
        <taxon>Paenibacillaceae</taxon>
        <taxon>Paenibacillus</taxon>
    </lineage>
</organism>
<evidence type="ECO:0000313" key="3">
    <source>
        <dbReference type="EMBL" id="MFC5647607.1"/>
    </source>
</evidence>
<dbReference type="SUPFAM" id="SSF51735">
    <property type="entry name" value="NAD(P)-binding Rossmann-fold domains"/>
    <property type="match status" value="1"/>
</dbReference>
<evidence type="ECO:0000313" key="4">
    <source>
        <dbReference type="Proteomes" id="UP001596047"/>
    </source>
</evidence>
<dbReference type="InterPro" id="IPR051450">
    <property type="entry name" value="Gfo/Idh/MocA_Oxidoreductases"/>
</dbReference>
<dbReference type="Pfam" id="PF22725">
    <property type="entry name" value="GFO_IDH_MocA_C3"/>
    <property type="match status" value="1"/>
</dbReference>
<dbReference type="Gene3D" id="3.40.50.720">
    <property type="entry name" value="NAD(P)-binding Rossmann-like Domain"/>
    <property type="match status" value="1"/>
</dbReference>
<proteinExistence type="predicted"/>
<keyword evidence="4" id="KW-1185">Reference proteome</keyword>
<dbReference type="InterPro" id="IPR000683">
    <property type="entry name" value="Gfo/Idh/MocA-like_OxRdtase_N"/>
</dbReference>
<dbReference type="PANTHER" id="PTHR43377:SF2">
    <property type="entry name" value="BINDING ROSSMANN FOLD OXIDOREDUCTASE, PUTATIVE (AFU_ORTHOLOGUE AFUA_4G00560)-RELATED"/>
    <property type="match status" value="1"/>
</dbReference>
<reference evidence="4" key="1">
    <citation type="journal article" date="2019" name="Int. J. Syst. Evol. Microbiol.">
        <title>The Global Catalogue of Microorganisms (GCM) 10K type strain sequencing project: providing services to taxonomists for standard genome sequencing and annotation.</title>
        <authorList>
            <consortium name="The Broad Institute Genomics Platform"/>
            <consortium name="The Broad Institute Genome Sequencing Center for Infectious Disease"/>
            <person name="Wu L."/>
            <person name="Ma J."/>
        </authorList>
    </citation>
    <scope>NUCLEOTIDE SEQUENCE [LARGE SCALE GENOMIC DNA]</scope>
    <source>
        <strain evidence="4">CGMCC 1.3240</strain>
    </source>
</reference>
<protein>
    <submittedName>
        <fullName evidence="3">Gfo/Idh/MocA family protein</fullName>
    </submittedName>
</protein>
<dbReference type="InterPro" id="IPR036291">
    <property type="entry name" value="NAD(P)-bd_dom_sf"/>
</dbReference>
<feature type="domain" description="GFO/IDH/MocA-like oxidoreductase" evidence="2">
    <location>
        <begin position="140"/>
        <end position="225"/>
    </location>
</feature>
<dbReference type="InterPro" id="IPR055170">
    <property type="entry name" value="GFO_IDH_MocA-like_dom"/>
</dbReference>
<dbReference type="SUPFAM" id="SSF55347">
    <property type="entry name" value="Glyceraldehyde-3-phosphate dehydrogenase-like, C-terminal domain"/>
    <property type="match status" value="1"/>
</dbReference>
<evidence type="ECO:0000259" key="2">
    <source>
        <dbReference type="Pfam" id="PF22725"/>
    </source>
</evidence>
<dbReference type="Proteomes" id="UP001596047">
    <property type="component" value="Unassembled WGS sequence"/>
</dbReference>
<accession>A0ABW0VP08</accession>
<comment type="caution">
    <text evidence="3">The sequence shown here is derived from an EMBL/GenBank/DDBJ whole genome shotgun (WGS) entry which is preliminary data.</text>
</comment>
<feature type="domain" description="Gfo/Idh/MocA-like oxidoreductase N-terminal" evidence="1">
    <location>
        <begin position="4"/>
        <end position="122"/>
    </location>
</feature>
<sequence length="337" mass="37529">MKTIRAGVIGCGSLGRVHIDCVSKIEGIQMVAYCDIYENKAQALLQEYGGEYATSDVDRFFADETLDAIYVTTLHDTHADYCIRALESGKHVMVEKPLSLTVEDCLRVGETVERTGKKLMTAFKMRYYDLLLKAKELIPQPVMVTMQMMDNRWPDGAWANDPIKGGGNVLSQGCHSTDILRFVASGEPIEVYAAGGRYYQAADVVDNLTAVFRFDNAVAGSLVQGDCNCPRHVSKFFMQIFAENKSVTLTDRLTKLIYQEAGKDPVIFTGTETGFLEENKAFVECIQEDKRPPIDHVDGLYATLMTLQAVKSLRSGKPEPIRSLVDKVLQKKEQTTL</sequence>
<evidence type="ECO:0000259" key="1">
    <source>
        <dbReference type="Pfam" id="PF01408"/>
    </source>
</evidence>
<dbReference type="EMBL" id="JBHSOW010000004">
    <property type="protein sequence ID" value="MFC5647607.1"/>
    <property type="molecule type" value="Genomic_DNA"/>
</dbReference>
<dbReference type="PANTHER" id="PTHR43377">
    <property type="entry name" value="BILIVERDIN REDUCTASE A"/>
    <property type="match status" value="1"/>
</dbReference>
<dbReference type="Pfam" id="PF01408">
    <property type="entry name" value="GFO_IDH_MocA"/>
    <property type="match status" value="1"/>
</dbReference>
<dbReference type="RefSeq" id="WP_379186054.1">
    <property type="nucleotide sequence ID" value="NZ_JBHSOW010000004.1"/>
</dbReference>
<name>A0ABW0VP08_9BACL</name>
<gene>
    <name evidence="3" type="ORF">ACFPYJ_00390</name>
</gene>
<dbReference type="Gene3D" id="3.30.360.10">
    <property type="entry name" value="Dihydrodipicolinate Reductase, domain 2"/>
    <property type="match status" value="1"/>
</dbReference>